<dbReference type="Proteomes" id="UP000000495">
    <property type="component" value="Chromosome"/>
</dbReference>
<sequence>MGALNEEFPATKQQRCWVHKTANILDKMPKMFKSMPKKSFIKFIWLQEKWMD</sequence>
<dbReference type="InterPro" id="IPR001207">
    <property type="entry name" value="Transposase_mutator"/>
</dbReference>
<accession>F8KZ19</accession>
<evidence type="ECO:0000256" key="5">
    <source>
        <dbReference type="ARBA" id="ARBA00023172"/>
    </source>
</evidence>
<organism evidence="6 7">
    <name type="scientific">Parachlamydia acanthamoebae (strain UV7)</name>
    <dbReference type="NCBI Taxonomy" id="765952"/>
    <lineage>
        <taxon>Bacteria</taxon>
        <taxon>Pseudomonadati</taxon>
        <taxon>Chlamydiota</taxon>
        <taxon>Chlamydiia</taxon>
        <taxon>Parachlamydiales</taxon>
        <taxon>Parachlamydiaceae</taxon>
        <taxon>Parachlamydia</taxon>
    </lineage>
</organism>
<keyword evidence="5" id="KW-0233">DNA recombination</keyword>
<dbReference type="KEGG" id="puv:PUV_11920"/>
<evidence type="ECO:0000256" key="2">
    <source>
        <dbReference type="ARBA" id="ARBA00010961"/>
    </source>
</evidence>
<dbReference type="GO" id="GO:0003677">
    <property type="term" value="F:DNA binding"/>
    <property type="evidence" value="ECO:0007669"/>
    <property type="project" value="UniProtKB-KW"/>
</dbReference>
<reference key="1">
    <citation type="journal article" date="2011" name="Mol. Biol. Evol.">
        <title>Unity in variety -- the pan-genome of the Chlamydiae.</title>
        <authorList>
            <person name="Collingro A."/>
            <person name="Tischler P."/>
            <person name="Weinmaier T."/>
            <person name="Penz T."/>
            <person name="Heinz E."/>
            <person name="Brunham R.C."/>
            <person name="Read T.D."/>
            <person name="Bavoil P.M."/>
            <person name="Sachse K."/>
            <person name="Kahane S."/>
            <person name="Friedman M.G."/>
            <person name="Rattei T."/>
            <person name="Myers G.S.A."/>
            <person name="Horn M."/>
        </authorList>
    </citation>
    <scope>NUCLEOTIDE SEQUENCE</scope>
    <source>
        <strain>UV7</strain>
    </source>
</reference>
<comment type="similarity">
    <text evidence="2">Belongs to the transposase mutator family.</text>
</comment>
<keyword evidence="3" id="KW-0815">Transposition</keyword>
<dbReference type="EMBL" id="FR872580">
    <property type="protein sequence ID" value="CCB86142.1"/>
    <property type="molecule type" value="Genomic_DNA"/>
</dbReference>
<evidence type="ECO:0008006" key="8">
    <source>
        <dbReference type="Google" id="ProtNLM"/>
    </source>
</evidence>
<dbReference type="AlphaFoldDB" id="F8KZ19"/>
<evidence type="ECO:0000256" key="4">
    <source>
        <dbReference type="ARBA" id="ARBA00023125"/>
    </source>
</evidence>
<gene>
    <name evidence="6" type="ordered locus">PUV_11920</name>
</gene>
<dbReference type="STRING" id="765952.PUV_11920"/>
<dbReference type="HOGENOM" id="CLU_3082763_0_0_0"/>
<dbReference type="GO" id="GO:0004803">
    <property type="term" value="F:transposase activity"/>
    <property type="evidence" value="ECO:0007669"/>
    <property type="project" value="InterPro"/>
</dbReference>
<dbReference type="GO" id="GO:0006313">
    <property type="term" value="P:DNA transposition"/>
    <property type="evidence" value="ECO:0007669"/>
    <property type="project" value="InterPro"/>
</dbReference>
<keyword evidence="4" id="KW-0238">DNA-binding</keyword>
<evidence type="ECO:0000256" key="3">
    <source>
        <dbReference type="ARBA" id="ARBA00022578"/>
    </source>
</evidence>
<proteinExistence type="inferred from homology"/>
<evidence type="ECO:0000313" key="7">
    <source>
        <dbReference type="Proteomes" id="UP000000495"/>
    </source>
</evidence>
<protein>
    <recommendedName>
        <fullName evidence="8">Mutator family transposase</fullName>
    </recommendedName>
</protein>
<reference evidence="6 7" key="2">
    <citation type="journal article" date="2011" name="Mol. Biol. Evol.">
        <title>Unity in variety--the pan-genome of the Chlamydiae.</title>
        <authorList>
            <person name="Collingro A."/>
            <person name="Tischler P."/>
            <person name="Weinmaier T."/>
            <person name="Penz T."/>
            <person name="Heinz E."/>
            <person name="Brunham R.C."/>
            <person name="Read T.D."/>
            <person name="Bavoil P.M."/>
            <person name="Sachse K."/>
            <person name="Kahane S."/>
            <person name="Friedman M.G."/>
            <person name="Rattei T."/>
            <person name="Myers G.S."/>
            <person name="Horn M."/>
        </authorList>
    </citation>
    <scope>NUCLEOTIDE SEQUENCE [LARGE SCALE GENOMIC DNA]</scope>
    <source>
        <strain evidence="7">UV7</strain>
    </source>
</reference>
<evidence type="ECO:0000256" key="1">
    <source>
        <dbReference type="ARBA" id="ARBA00002190"/>
    </source>
</evidence>
<keyword evidence="7" id="KW-1185">Reference proteome</keyword>
<evidence type="ECO:0000313" key="6">
    <source>
        <dbReference type="EMBL" id="CCB86142.1"/>
    </source>
</evidence>
<comment type="function">
    <text evidence="1">Required for the transposition of the insertion element.</text>
</comment>
<name>F8KZ19_PARAV</name>
<dbReference type="Pfam" id="PF00872">
    <property type="entry name" value="Transposase_mut"/>
    <property type="match status" value="1"/>
</dbReference>
<dbReference type="eggNOG" id="COG3328">
    <property type="taxonomic scope" value="Bacteria"/>
</dbReference>